<feature type="region of interest" description="Disordered" evidence="3">
    <location>
        <begin position="474"/>
        <end position="509"/>
    </location>
</feature>
<keyword evidence="2" id="KW-0539">Nucleus</keyword>
<keyword evidence="1" id="KW-0479">Metal-binding</keyword>
<evidence type="ECO:0000256" key="1">
    <source>
        <dbReference type="ARBA" id="ARBA00022723"/>
    </source>
</evidence>
<evidence type="ECO:0000313" key="5">
    <source>
        <dbReference type="EMBL" id="KAF1951687.1"/>
    </source>
</evidence>
<dbReference type="AlphaFoldDB" id="A0A6A5TRW7"/>
<dbReference type="PROSITE" id="PS50048">
    <property type="entry name" value="ZN2_CY6_FUNGAL_2"/>
    <property type="match status" value="1"/>
</dbReference>
<accession>A0A6A5TRW7</accession>
<feature type="compositionally biased region" description="Low complexity" evidence="3">
    <location>
        <begin position="479"/>
        <end position="500"/>
    </location>
</feature>
<dbReference type="Pfam" id="PF04082">
    <property type="entry name" value="Fungal_trans"/>
    <property type="match status" value="1"/>
</dbReference>
<evidence type="ECO:0000313" key="6">
    <source>
        <dbReference type="Proteomes" id="UP000800035"/>
    </source>
</evidence>
<dbReference type="PROSITE" id="PS00463">
    <property type="entry name" value="ZN2_CY6_FUNGAL_1"/>
    <property type="match status" value="1"/>
</dbReference>
<dbReference type="CDD" id="cd12148">
    <property type="entry name" value="fungal_TF_MHR"/>
    <property type="match status" value="1"/>
</dbReference>
<dbReference type="Gene3D" id="4.10.240.10">
    <property type="entry name" value="Zn(2)-C6 fungal-type DNA-binding domain"/>
    <property type="match status" value="1"/>
</dbReference>
<dbReference type="GO" id="GO:0003677">
    <property type="term" value="F:DNA binding"/>
    <property type="evidence" value="ECO:0007669"/>
    <property type="project" value="InterPro"/>
</dbReference>
<feature type="region of interest" description="Disordered" evidence="3">
    <location>
        <begin position="126"/>
        <end position="156"/>
    </location>
</feature>
<organism evidence="5 6">
    <name type="scientific">Byssothecium circinans</name>
    <dbReference type="NCBI Taxonomy" id="147558"/>
    <lineage>
        <taxon>Eukaryota</taxon>
        <taxon>Fungi</taxon>
        <taxon>Dikarya</taxon>
        <taxon>Ascomycota</taxon>
        <taxon>Pezizomycotina</taxon>
        <taxon>Dothideomycetes</taxon>
        <taxon>Pleosporomycetidae</taxon>
        <taxon>Pleosporales</taxon>
        <taxon>Massarineae</taxon>
        <taxon>Massarinaceae</taxon>
        <taxon>Byssothecium</taxon>
    </lineage>
</organism>
<dbReference type="PANTHER" id="PTHR47654:SF5">
    <property type="entry name" value="TRANSCRIPTION FACTOR DOMAIN-CONTAINING PROTEIN"/>
    <property type="match status" value="1"/>
</dbReference>
<name>A0A6A5TRW7_9PLEO</name>
<dbReference type="SMART" id="SM00066">
    <property type="entry name" value="GAL4"/>
    <property type="match status" value="1"/>
</dbReference>
<dbReference type="CDD" id="cd00067">
    <property type="entry name" value="GAL4"/>
    <property type="match status" value="1"/>
</dbReference>
<dbReference type="SUPFAM" id="SSF57701">
    <property type="entry name" value="Zn2/Cys6 DNA-binding domain"/>
    <property type="match status" value="1"/>
</dbReference>
<feature type="domain" description="Zn(2)-C6 fungal-type" evidence="4">
    <location>
        <begin position="38"/>
        <end position="68"/>
    </location>
</feature>
<dbReference type="Pfam" id="PF00172">
    <property type="entry name" value="Zn_clus"/>
    <property type="match status" value="1"/>
</dbReference>
<evidence type="ECO:0000259" key="4">
    <source>
        <dbReference type="PROSITE" id="PS50048"/>
    </source>
</evidence>
<dbReference type="GO" id="GO:0008270">
    <property type="term" value="F:zinc ion binding"/>
    <property type="evidence" value="ECO:0007669"/>
    <property type="project" value="InterPro"/>
</dbReference>
<feature type="region of interest" description="Disordered" evidence="3">
    <location>
        <begin position="1"/>
        <end position="33"/>
    </location>
</feature>
<dbReference type="InterPro" id="IPR007219">
    <property type="entry name" value="XnlR_reg_dom"/>
</dbReference>
<dbReference type="Proteomes" id="UP000800035">
    <property type="component" value="Unassembled WGS sequence"/>
</dbReference>
<dbReference type="PANTHER" id="PTHR47654">
    <property type="entry name" value="ZN(II)2CYS6 TRANSCRIPTION FACTOR (EUROFUNG)-RELATED"/>
    <property type="match status" value="1"/>
</dbReference>
<feature type="compositionally biased region" description="Basic and acidic residues" evidence="3">
    <location>
        <begin position="16"/>
        <end position="33"/>
    </location>
</feature>
<evidence type="ECO:0000256" key="2">
    <source>
        <dbReference type="ARBA" id="ARBA00023242"/>
    </source>
</evidence>
<dbReference type="OrthoDB" id="424974at2759"/>
<reference evidence="5" key="1">
    <citation type="journal article" date="2020" name="Stud. Mycol.">
        <title>101 Dothideomycetes genomes: a test case for predicting lifestyles and emergence of pathogens.</title>
        <authorList>
            <person name="Haridas S."/>
            <person name="Albert R."/>
            <person name="Binder M."/>
            <person name="Bloem J."/>
            <person name="Labutti K."/>
            <person name="Salamov A."/>
            <person name="Andreopoulos B."/>
            <person name="Baker S."/>
            <person name="Barry K."/>
            <person name="Bills G."/>
            <person name="Bluhm B."/>
            <person name="Cannon C."/>
            <person name="Castanera R."/>
            <person name="Culley D."/>
            <person name="Daum C."/>
            <person name="Ezra D."/>
            <person name="Gonzalez J."/>
            <person name="Henrissat B."/>
            <person name="Kuo A."/>
            <person name="Liang C."/>
            <person name="Lipzen A."/>
            <person name="Lutzoni F."/>
            <person name="Magnuson J."/>
            <person name="Mondo S."/>
            <person name="Nolan M."/>
            <person name="Ohm R."/>
            <person name="Pangilinan J."/>
            <person name="Park H.-J."/>
            <person name="Ramirez L."/>
            <person name="Alfaro M."/>
            <person name="Sun H."/>
            <person name="Tritt A."/>
            <person name="Yoshinaga Y."/>
            <person name="Zwiers L.-H."/>
            <person name="Turgeon B."/>
            <person name="Goodwin S."/>
            <person name="Spatafora J."/>
            <person name="Crous P."/>
            <person name="Grigoriev I."/>
        </authorList>
    </citation>
    <scope>NUCLEOTIDE SEQUENCE</scope>
    <source>
        <strain evidence="5">CBS 675.92</strain>
    </source>
</reference>
<proteinExistence type="predicted"/>
<dbReference type="SMART" id="SM00906">
    <property type="entry name" value="Fungal_trans"/>
    <property type="match status" value="1"/>
</dbReference>
<dbReference type="GO" id="GO:0000981">
    <property type="term" value="F:DNA-binding transcription factor activity, RNA polymerase II-specific"/>
    <property type="evidence" value="ECO:0007669"/>
    <property type="project" value="InterPro"/>
</dbReference>
<dbReference type="InterPro" id="IPR036864">
    <property type="entry name" value="Zn2-C6_fun-type_DNA-bd_sf"/>
</dbReference>
<gene>
    <name evidence="5" type="ORF">CC80DRAFT_191676</name>
</gene>
<protein>
    <recommendedName>
        <fullName evidence="4">Zn(2)-C6 fungal-type domain-containing protein</fullName>
    </recommendedName>
</protein>
<dbReference type="InterPro" id="IPR001138">
    <property type="entry name" value="Zn2Cys6_DnaBD"/>
</dbReference>
<dbReference type="EMBL" id="ML977015">
    <property type="protein sequence ID" value="KAF1951687.1"/>
    <property type="molecule type" value="Genomic_DNA"/>
</dbReference>
<dbReference type="InterPro" id="IPR053230">
    <property type="entry name" value="Trans_reg_galc"/>
</dbReference>
<keyword evidence="6" id="KW-1185">Reference proteome</keyword>
<dbReference type="GO" id="GO:0006351">
    <property type="term" value="P:DNA-templated transcription"/>
    <property type="evidence" value="ECO:0007669"/>
    <property type="project" value="InterPro"/>
</dbReference>
<feature type="compositionally biased region" description="Acidic residues" evidence="3">
    <location>
        <begin position="135"/>
        <end position="145"/>
    </location>
</feature>
<evidence type="ECO:0000256" key="3">
    <source>
        <dbReference type="SAM" id="MobiDB-lite"/>
    </source>
</evidence>
<sequence length="743" mass="84105">MQEAENTRPKSVSIPRLERRDEPPRKQARSRLDRVPRACLSCRARKIRCNGEQPSCKHCRDSESQCIYASSRKDRLKVATEHNEEMLQFLKSLRADVGDVERMKIDQLLADVAADVADAAAAIQKSPSKLRNTEGEPDAELEEGEANISAEVGSNEDLDNMNEDILRNEQSRATGYVGKNSEVQWLRQLNHEAVTAASHGKDVYRGPYGPPGSNARAWADREAALRQRQMQDPVPQVPTSNFNFNLDGETIDMDFMVDPFDLPPLETADRLVRCYMDTVHKTFPILPKKTFVNQFYHYYAALAQGQPYQLPRKWQAMLNLVFAIGAVFSHLTDAEWRADERDHFIYHSRAWALSLKDPWWFSDPDLPQTQITALLAFYYLAIGHTNRSWIVVGMAVRSSFSLGLHVRNEDRTATAVKKEILARIWWGVYTLERLLSVITGRPSVGIESQCSVYLPLPISCDDFEEARIQALFGTRPRPTTADDSTVSEASSASSSRGFDSPLNSRGPANSGTYLTSTVKLGKISQRILTEIYSPSVIKRSWKDVQRIITEIMEDLERWAASLPTGLDVLSHDRGDQPMTYERRNLTVYYHSTKILMTRPCLCRLDRRIPNQSQGSNDFNHRMATICVSSAKSLAALLPDDMVNERSRIYEIFPWWTAVHYIMQSLAILMFDLSDKGPPASGGNNTVAVLKKLVRWLRALRSTNGMARRAHSIILNLLQKMVVSIPIVSNIQSVRPFSQCCHRT</sequence>